<organism evidence="1 2">
    <name type="scientific">Candidatus Ornithospirochaeta stercoripullorum</name>
    <dbReference type="NCBI Taxonomy" id="2840899"/>
    <lineage>
        <taxon>Bacteria</taxon>
        <taxon>Pseudomonadati</taxon>
        <taxon>Spirochaetota</taxon>
        <taxon>Spirochaetia</taxon>
        <taxon>Spirochaetales</taxon>
        <taxon>Spirochaetaceae</taxon>
        <taxon>Spirochaetaceae incertae sedis</taxon>
        <taxon>Candidatus Ornithospirochaeta</taxon>
    </lineage>
</organism>
<accession>A0A9D9DZ74</accession>
<sequence>MRRTLQAIVFLLMVMLPLGAETFYSSIINASYLSDFAMSVFPVSFWGEFGIDDLGLFEDLNTKALVRVEAGMDQRTIRQWPVSGDIIYSPDDQRRYSVVFSEGLVGFEQGLVDNPADGKPDFLTLNFLIGVRWEQAFASLHDIQNADWGGVFDDTAYFPLNTEIIGIPELNGNKYSLSNSVTIGIEFNNKDNDYLIPEGYDFSFDFVIGPWWLLNSPTVFNTTTTIDYWKLLYKASYTHTFFQRDQEDADMNLYSLYMNFDLSCQLLFGDAVPQHEMSVRFRDEAVPPRPFITDVRASLSLVGPEFISVGTYPMITVLMENTLSAGRLLNNNDSSQSVGFYGTIGVRLDLYIMRLFRAFVGIYYDYLAPEGYQSGMDYEIGAYFTAAF</sequence>
<comment type="caution">
    <text evidence="1">The sequence shown here is derived from an EMBL/GenBank/DDBJ whole genome shotgun (WGS) entry which is preliminary data.</text>
</comment>
<reference evidence="1" key="1">
    <citation type="submission" date="2020-10" db="EMBL/GenBank/DDBJ databases">
        <authorList>
            <person name="Gilroy R."/>
        </authorList>
    </citation>
    <scope>NUCLEOTIDE SEQUENCE</scope>
    <source>
        <strain evidence="1">7293</strain>
    </source>
</reference>
<gene>
    <name evidence="1" type="ORF">IAA97_02065</name>
</gene>
<evidence type="ECO:0000313" key="1">
    <source>
        <dbReference type="EMBL" id="MBO8435750.1"/>
    </source>
</evidence>
<dbReference type="Proteomes" id="UP000823615">
    <property type="component" value="Unassembled WGS sequence"/>
</dbReference>
<dbReference type="EMBL" id="JADIMT010000032">
    <property type="protein sequence ID" value="MBO8435750.1"/>
    <property type="molecule type" value="Genomic_DNA"/>
</dbReference>
<dbReference type="AlphaFoldDB" id="A0A9D9DZ74"/>
<proteinExistence type="predicted"/>
<evidence type="ECO:0000313" key="2">
    <source>
        <dbReference type="Proteomes" id="UP000823615"/>
    </source>
</evidence>
<protein>
    <submittedName>
        <fullName evidence="1">Uncharacterized protein</fullName>
    </submittedName>
</protein>
<reference evidence="1" key="2">
    <citation type="journal article" date="2021" name="PeerJ">
        <title>Extensive microbial diversity within the chicken gut microbiome revealed by metagenomics and culture.</title>
        <authorList>
            <person name="Gilroy R."/>
            <person name="Ravi A."/>
            <person name="Getino M."/>
            <person name="Pursley I."/>
            <person name="Horton D.L."/>
            <person name="Alikhan N.F."/>
            <person name="Baker D."/>
            <person name="Gharbi K."/>
            <person name="Hall N."/>
            <person name="Watson M."/>
            <person name="Adriaenssens E.M."/>
            <person name="Foster-Nyarko E."/>
            <person name="Jarju S."/>
            <person name="Secka A."/>
            <person name="Antonio M."/>
            <person name="Oren A."/>
            <person name="Chaudhuri R.R."/>
            <person name="La Ragione R."/>
            <person name="Hildebrand F."/>
            <person name="Pallen M.J."/>
        </authorList>
    </citation>
    <scope>NUCLEOTIDE SEQUENCE</scope>
    <source>
        <strain evidence="1">7293</strain>
    </source>
</reference>
<name>A0A9D9DZ74_9SPIO</name>